<gene>
    <name evidence="4" type="ORF">EZ456_03935</name>
</gene>
<dbReference type="Gene3D" id="3.55.50.30">
    <property type="match status" value="1"/>
</dbReference>
<dbReference type="AlphaFoldDB" id="A0A4R0PZ80"/>
<feature type="transmembrane region" description="Helical" evidence="1">
    <location>
        <begin position="92"/>
        <end position="112"/>
    </location>
</feature>
<feature type="domain" description="FecR protein" evidence="2">
    <location>
        <begin position="127"/>
        <end position="215"/>
    </location>
</feature>
<dbReference type="GO" id="GO:0016989">
    <property type="term" value="F:sigma factor antagonist activity"/>
    <property type="evidence" value="ECO:0007669"/>
    <property type="project" value="TreeGrafter"/>
</dbReference>
<accession>A0A4R0PZ80</accession>
<dbReference type="InterPro" id="IPR032508">
    <property type="entry name" value="FecR_C"/>
</dbReference>
<evidence type="ECO:0000313" key="4">
    <source>
        <dbReference type="EMBL" id="TCD28550.1"/>
    </source>
</evidence>
<organism evidence="4 5">
    <name type="scientific">Pedobacter psychrodurus</name>
    <dbReference type="NCBI Taxonomy" id="2530456"/>
    <lineage>
        <taxon>Bacteria</taxon>
        <taxon>Pseudomonadati</taxon>
        <taxon>Bacteroidota</taxon>
        <taxon>Sphingobacteriia</taxon>
        <taxon>Sphingobacteriales</taxon>
        <taxon>Sphingobacteriaceae</taxon>
        <taxon>Pedobacter</taxon>
    </lineage>
</organism>
<keyword evidence="1" id="KW-1133">Transmembrane helix</keyword>
<evidence type="ECO:0000313" key="5">
    <source>
        <dbReference type="Proteomes" id="UP000293925"/>
    </source>
</evidence>
<reference evidence="4 5" key="1">
    <citation type="submission" date="2019-02" db="EMBL/GenBank/DDBJ databases">
        <title>Pedobacter sp. RP-3-21 sp. nov., isolated from Arctic soil.</title>
        <authorList>
            <person name="Dahal R.H."/>
        </authorList>
    </citation>
    <scope>NUCLEOTIDE SEQUENCE [LARGE SCALE GENOMIC DNA]</scope>
    <source>
        <strain evidence="4 5">RP-3-21</strain>
    </source>
</reference>
<dbReference type="Pfam" id="PF16344">
    <property type="entry name" value="FecR_C"/>
    <property type="match status" value="1"/>
</dbReference>
<dbReference type="PANTHER" id="PTHR30273">
    <property type="entry name" value="PERIPLASMIC SIGNAL SENSOR AND SIGMA FACTOR ACTIVATOR FECR-RELATED"/>
    <property type="match status" value="1"/>
</dbReference>
<keyword evidence="5" id="KW-1185">Reference proteome</keyword>
<evidence type="ECO:0000259" key="3">
    <source>
        <dbReference type="Pfam" id="PF16344"/>
    </source>
</evidence>
<comment type="caution">
    <text evidence="4">The sequence shown here is derived from an EMBL/GenBank/DDBJ whole genome shotgun (WGS) entry which is preliminary data.</text>
</comment>
<dbReference type="EMBL" id="SJSO01000003">
    <property type="protein sequence ID" value="TCD28550.1"/>
    <property type="molecule type" value="Genomic_DNA"/>
</dbReference>
<dbReference type="Proteomes" id="UP000293925">
    <property type="component" value="Unassembled WGS sequence"/>
</dbReference>
<evidence type="ECO:0000259" key="2">
    <source>
        <dbReference type="Pfam" id="PF04773"/>
    </source>
</evidence>
<feature type="domain" description="Protein FecR C-terminal" evidence="3">
    <location>
        <begin position="260"/>
        <end position="326"/>
    </location>
</feature>
<dbReference type="PANTHER" id="PTHR30273:SF2">
    <property type="entry name" value="PROTEIN FECR"/>
    <property type="match status" value="1"/>
</dbReference>
<name>A0A4R0PZ80_9SPHI</name>
<dbReference type="Pfam" id="PF04773">
    <property type="entry name" value="FecR"/>
    <property type="match status" value="1"/>
</dbReference>
<dbReference type="RefSeq" id="WP_131527510.1">
    <property type="nucleotide sequence ID" value="NZ_SJSO01000003.1"/>
</dbReference>
<keyword evidence="1" id="KW-0472">Membrane</keyword>
<dbReference type="InterPro" id="IPR012373">
    <property type="entry name" value="Ferrdict_sens_TM"/>
</dbReference>
<protein>
    <submittedName>
        <fullName evidence="4">DUF4974 domain-containing protein</fullName>
    </submittedName>
</protein>
<proteinExistence type="predicted"/>
<sequence>MEEEYIYNLLKKFVTNSLSDAEFLVFKEIIGNPAYAPVIDRLMDNEWETLQSGIDFSKLQSEILYQKITADQRYKPSNKDKPTYFNTITTKLLWAACLCITLTSVIWMVSYYQKPVSAAYILYKAPLGQRISRSLPDGSKVWLNAGSTVRINKNFSRKIREVYLQGEAFFDVVHEEDRPFLIHTGEITTQVLGTAFNVSAYPQKEISIVVSRGLVGVKDEHRLLGLVKPDQQLKYDRRTKTSSSVHIDARLYTSWIHNELQLNNVSMEEAAETLSRWYNVKILFKDETLKNSMFTASFPNDAPLKQVLNIISKINRFDYKLSADTLSIYRSGAAK</sequence>
<evidence type="ECO:0000256" key="1">
    <source>
        <dbReference type="SAM" id="Phobius"/>
    </source>
</evidence>
<dbReference type="Gene3D" id="2.60.120.1440">
    <property type="match status" value="1"/>
</dbReference>
<dbReference type="InterPro" id="IPR006860">
    <property type="entry name" value="FecR"/>
</dbReference>
<keyword evidence="1" id="KW-0812">Transmembrane</keyword>
<dbReference type="OrthoDB" id="676789at2"/>